<dbReference type="GO" id="GO:0016614">
    <property type="term" value="F:oxidoreductase activity, acting on CH-OH group of donors"/>
    <property type="evidence" value="ECO:0007669"/>
    <property type="project" value="InterPro"/>
</dbReference>
<dbReference type="Pfam" id="PF05199">
    <property type="entry name" value="GMC_oxred_C"/>
    <property type="match status" value="1"/>
</dbReference>
<dbReference type="PANTHER" id="PTHR11552:SF138">
    <property type="entry name" value="DEHYDROGENASE PKFF-RELATED"/>
    <property type="match status" value="1"/>
</dbReference>
<protein>
    <recommendedName>
        <fullName evidence="6">Glucose-methanol-choline oxidoreductase N-terminal domain-containing protein</fullName>
    </recommendedName>
</protein>
<evidence type="ECO:0000256" key="4">
    <source>
        <dbReference type="PIRSR" id="PIRSR000137-2"/>
    </source>
</evidence>
<dbReference type="InterPro" id="IPR012132">
    <property type="entry name" value="GMC_OxRdtase"/>
</dbReference>
<feature type="active site" description="Proton donor" evidence="3">
    <location>
        <position position="543"/>
    </location>
</feature>
<dbReference type="OrthoDB" id="269227at2759"/>
<comment type="similarity">
    <text evidence="1">Belongs to the GMC oxidoreductase family.</text>
</comment>
<evidence type="ECO:0000256" key="2">
    <source>
        <dbReference type="ARBA" id="ARBA00023180"/>
    </source>
</evidence>
<dbReference type="Gene3D" id="3.30.560.10">
    <property type="entry name" value="Glucose Oxidase, domain 3"/>
    <property type="match status" value="1"/>
</dbReference>
<proteinExistence type="inferred from homology"/>
<dbReference type="EMBL" id="CDMC01000001">
    <property type="protein sequence ID" value="CEL00866.1"/>
    <property type="molecule type" value="Genomic_DNA"/>
</dbReference>
<feature type="binding site" evidence="4">
    <location>
        <position position="122"/>
    </location>
    <ligand>
        <name>FAD</name>
        <dbReference type="ChEBI" id="CHEBI:57692"/>
    </ligand>
</feature>
<name>A0A0U5FN26_ASPCI</name>
<dbReference type="AlphaFoldDB" id="A0A0U5FN26"/>
<dbReference type="InterPro" id="IPR000172">
    <property type="entry name" value="GMC_OxRdtase_N"/>
</dbReference>
<sequence>MGLSKFALLAFSCLFPSATLGIVFGDATFDYVVVGGGTSGLAIAARLAENSGVSVAVVEAGGYYEMEGGFMSVIPGFAAAAGTGTSPLDSLMMIDWNFNTLPLTEGNDRRLRYARGKTLGGTSARHYMVYHRGTEGTFNQWADITGDDAWTWDAVLPFFKKSCTVTPPDMSKRQANASVSYNAEAFDNGLEGPLQVTWPNHGSPFSTHVEIGFEKIGIHPGADFNSGSLNGSSWAATSIDPKEQARSSSQTSFLKRAVATTSIKVYTHTLAKKLVINKGTSTATGVEVESGLKKFTLKARKEVILSAGAFQSPQLLMVSGIGPKQTLERYNIPVIKNLPGVGQNLWDHVIFGVVHRVGVETASNLIVHPLTGAVKALADYALKRTGPLTAPGFGVIGWEKIPQSLRGNFSETTIDALNNQFPDDWPEVEYLGLDGILDGWHSALDQLLLDGQQYATIAAALVAPLSRGSVTITSSNIKTAPEIDLGYLTHPADREIAIAAVKRLRQTWAGMDISLGEYKPGEEVQSDEEILEFVRQTMVPVWHPAGTCSMGKATDPNAVVDPHAKVIGVKNLRVVDASIFPTLPPGHPQSACYMIAEKIATDIEEGN</sequence>
<dbReference type="STRING" id="454130.A0A0U5FN26"/>
<reference evidence="8" key="1">
    <citation type="journal article" date="2016" name="Genome Announc.">
        <title>Draft genome sequences of fungus Aspergillus calidoustus.</title>
        <authorList>
            <person name="Horn F."/>
            <person name="Linde J."/>
            <person name="Mattern D.J."/>
            <person name="Walther G."/>
            <person name="Guthke R."/>
            <person name="Scherlach K."/>
            <person name="Martin K."/>
            <person name="Brakhage A.A."/>
            <person name="Petzke L."/>
            <person name="Valiante V."/>
        </authorList>
    </citation>
    <scope>NUCLEOTIDE SEQUENCE [LARGE SCALE GENOMIC DNA]</scope>
    <source>
        <strain evidence="8">SF006504</strain>
    </source>
</reference>
<evidence type="ECO:0000313" key="8">
    <source>
        <dbReference type="Proteomes" id="UP000054771"/>
    </source>
</evidence>
<comment type="cofactor">
    <cofactor evidence="4">
        <name>FAD</name>
        <dbReference type="ChEBI" id="CHEBI:57692"/>
    </cofactor>
</comment>
<evidence type="ECO:0000259" key="6">
    <source>
        <dbReference type="PROSITE" id="PS00624"/>
    </source>
</evidence>
<dbReference type="Proteomes" id="UP000054771">
    <property type="component" value="Unassembled WGS sequence"/>
</dbReference>
<keyword evidence="5" id="KW-0732">Signal</keyword>
<dbReference type="OMA" id="YQNWHAS"/>
<dbReference type="SUPFAM" id="SSF51905">
    <property type="entry name" value="FAD/NAD(P)-binding domain"/>
    <property type="match status" value="1"/>
</dbReference>
<keyword evidence="8" id="KW-1185">Reference proteome</keyword>
<feature type="active site" description="Proton acceptor" evidence="3">
    <location>
        <position position="587"/>
    </location>
</feature>
<organism evidence="7 8">
    <name type="scientific">Aspergillus calidoustus</name>
    <dbReference type="NCBI Taxonomy" id="454130"/>
    <lineage>
        <taxon>Eukaryota</taxon>
        <taxon>Fungi</taxon>
        <taxon>Dikarya</taxon>
        <taxon>Ascomycota</taxon>
        <taxon>Pezizomycotina</taxon>
        <taxon>Eurotiomycetes</taxon>
        <taxon>Eurotiomycetidae</taxon>
        <taxon>Eurotiales</taxon>
        <taxon>Aspergillaceae</taxon>
        <taxon>Aspergillus</taxon>
        <taxon>Aspergillus subgen. Nidulantes</taxon>
    </lineage>
</organism>
<dbReference type="PANTHER" id="PTHR11552">
    <property type="entry name" value="GLUCOSE-METHANOL-CHOLINE GMC OXIDOREDUCTASE"/>
    <property type="match status" value="1"/>
</dbReference>
<keyword evidence="2" id="KW-0325">Glycoprotein</keyword>
<dbReference type="GO" id="GO:0050660">
    <property type="term" value="F:flavin adenine dinucleotide binding"/>
    <property type="evidence" value="ECO:0007669"/>
    <property type="project" value="InterPro"/>
</dbReference>
<feature type="chain" id="PRO_5006857121" description="Glucose-methanol-choline oxidoreductase N-terminal domain-containing protein" evidence="5">
    <location>
        <begin position="22"/>
        <end position="607"/>
    </location>
</feature>
<feature type="binding site" evidence="4">
    <location>
        <begin position="542"/>
        <end position="543"/>
    </location>
    <ligand>
        <name>FAD</name>
        <dbReference type="ChEBI" id="CHEBI:57692"/>
    </ligand>
</feature>
<dbReference type="Gene3D" id="3.50.50.60">
    <property type="entry name" value="FAD/NAD(P)-binding domain"/>
    <property type="match status" value="1"/>
</dbReference>
<dbReference type="GO" id="GO:0044550">
    <property type="term" value="P:secondary metabolite biosynthetic process"/>
    <property type="evidence" value="ECO:0007669"/>
    <property type="project" value="TreeGrafter"/>
</dbReference>
<dbReference type="Pfam" id="PF00732">
    <property type="entry name" value="GMC_oxred_N"/>
    <property type="match status" value="1"/>
</dbReference>
<evidence type="ECO:0000313" key="7">
    <source>
        <dbReference type="EMBL" id="CEL00866.1"/>
    </source>
</evidence>
<gene>
    <name evidence="7" type="ORF">ASPCAL00459</name>
</gene>
<accession>A0A0U5FN26</accession>
<dbReference type="PIRSF" id="PIRSF000137">
    <property type="entry name" value="Alcohol_oxidase"/>
    <property type="match status" value="1"/>
</dbReference>
<dbReference type="InterPro" id="IPR036188">
    <property type="entry name" value="FAD/NAD-bd_sf"/>
</dbReference>
<dbReference type="SUPFAM" id="SSF54373">
    <property type="entry name" value="FAD-linked reductases, C-terminal domain"/>
    <property type="match status" value="1"/>
</dbReference>
<keyword evidence="4" id="KW-0285">Flavoprotein</keyword>
<evidence type="ECO:0000256" key="1">
    <source>
        <dbReference type="ARBA" id="ARBA00010790"/>
    </source>
</evidence>
<keyword evidence="4" id="KW-0274">FAD</keyword>
<dbReference type="InterPro" id="IPR007867">
    <property type="entry name" value="GMC_OxRtase_C"/>
</dbReference>
<feature type="binding site" evidence="4">
    <location>
        <begin position="588"/>
        <end position="589"/>
    </location>
    <ligand>
        <name>FAD</name>
        <dbReference type="ChEBI" id="CHEBI:57692"/>
    </ligand>
</feature>
<evidence type="ECO:0000256" key="3">
    <source>
        <dbReference type="PIRSR" id="PIRSR000137-1"/>
    </source>
</evidence>
<evidence type="ECO:0000256" key="5">
    <source>
        <dbReference type="SAM" id="SignalP"/>
    </source>
</evidence>
<feature type="binding site" evidence="4">
    <location>
        <begin position="38"/>
        <end position="39"/>
    </location>
    <ligand>
        <name>FAD</name>
        <dbReference type="ChEBI" id="CHEBI:57692"/>
    </ligand>
</feature>
<feature type="signal peptide" evidence="5">
    <location>
        <begin position="1"/>
        <end position="21"/>
    </location>
</feature>
<feature type="domain" description="Glucose-methanol-choline oxidoreductase N-terminal" evidence="6">
    <location>
        <begin position="308"/>
        <end position="322"/>
    </location>
</feature>
<dbReference type="PROSITE" id="PS00624">
    <property type="entry name" value="GMC_OXRED_2"/>
    <property type="match status" value="1"/>
</dbReference>